<evidence type="ECO:0000259" key="4">
    <source>
        <dbReference type="PROSITE" id="PS50949"/>
    </source>
</evidence>
<dbReference type="SUPFAM" id="SSF46785">
    <property type="entry name" value="Winged helix' DNA-binding domain"/>
    <property type="match status" value="1"/>
</dbReference>
<dbReference type="PANTHER" id="PTHR38445:SF7">
    <property type="entry name" value="GNTR-FAMILY TRANSCRIPTIONAL REGULATOR"/>
    <property type="match status" value="1"/>
</dbReference>
<sequence length="130" mass="14690">MEVFKLNIKISNTLDVPIYEQVKDEIIRLIMSGELGPGDALPSMRRLAKDLGISIITTKRAYQDLEGAGYVHSVVGKGTYVSEQNTELQKERILNEIEGHIEAMLLASRQINLSREELDEMISIIEEDMK</sequence>
<dbReference type="RefSeq" id="WP_413775991.1">
    <property type="nucleotide sequence ID" value="NZ_JAJNCU010000002.1"/>
</dbReference>
<evidence type="ECO:0000313" key="6">
    <source>
        <dbReference type="Proteomes" id="UP001549019"/>
    </source>
</evidence>
<dbReference type="InterPro" id="IPR036388">
    <property type="entry name" value="WH-like_DNA-bd_sf"/>
</dbReference>
<dbReference type="EMBL" id="JBDZDV010000005">
    <property type="protein sequence ID" value="MET3111522.1"/>
    <property type="molecule type" value="Genomic_DNA"/>
</dbReference>
<keyword evidence="6" id="KW-1185">Reference proteome</keyword>
<evidence type="ECO:0000256" key="1">
    <source>
        <dbReference type="ARBA" id="ARBA00023015"/>
    </source>
</evidence>
<dbReference type="CDD" id="cd07377">
    <property type="entry name" value="WHTH_GntR"/>
    <property type="match status" value="1"/>
</dbReference>
<keyword evidence="2" id="KW-0238">DNA-binding</keyword>
<dbReference type="Proteomes" id="UP001549019">
    <property type="component" value="Unassembled WGS sequence"/>
</dbReference>
<reference evidence="5 6" key="1">
    <citation type="submission" date="2024-05" db="EMBL/GenBank/DDBJ databases">
        <title>Genomic Encyclopedia of Type Strains, Phase IV (KMG-IV): sequencing the most valuable type-strain genomes for metagenomic binning, comparative biology and taxonomic classification.</title>
        <authorList>
            <person name="Goeker M."/>
        </authorList>
    </citation>
    <scope>NUCLEOTIDE SEQUENCE [LARGE SCALE GENOMIC DNA]</scope>
    <source>
        <strain evidence="5 6">DSM 25286</strain>
    </source>
</reference>
<dbReference type="Pfam" id="PF00392">
    <property type="entry name" value="GntR"/>
    <property type="match status" value="1"/>
</dbReference>
<name>A0ABV2EAS1_9STAP</name>
<dbReference type="Gene3D" id="1.10.10.10">
    <property type="entry name" value="Winged helix-like DNA-binding domain superfamily/Winged helix DNA-binding domain"/>
    <property type="match status" value="1"/>
</dbReference>
<evidence type="ECO:0000256" key="3">
    <source>
        <dbReference type="ARBA" id="ARBA00023163"/>
    </source>
</evidence>
<feature type="domain" description="HTH gntR-type" evidence="4">
    <location>
        <begin position="16"/>
        <end position="84"/>
    </location>
</feature>
<evidence type="ECO:0000313" key="5">
    <source>
        <dbReference type="EMBL" id="MET3111522.1"/>
    </source>
</evidence>
<dbReference type="InterPro" id="IPR036390">
    <property type="entry name" value="WH_DNA-bd_sf"/>
</dbReference>
<accession>A0ABV2EAS1</accession>
<organism evidence="5 6">
    <name type="scientific">Salinicoccus halitifaciens</name>
    <dbReference type="NCBI Taxonomy" id="1073415"/>
    <lineage>
        <taxon>Bacteria</taxon>
        <taxon>Bacillati</taxon>
        <taxon>Bacillota</taxon>
        <taxon>Bacilli</taxon>
        <taxon>Bacillales</taxon>
        <taxon>Staphylococcaceae</taxon>
        <taxon>Salinicoccus</taxon>
    </lineage>
</organism>
<comment type="caution">
    <text evidence="5">The sequence shown here is derived from an EMBL/GenBank/DDBJ whole genome shotgun (WGS) entry which is preliminary data.</text>
</comment>
<evidence type="ECO:0000256" key="2">
    <source>
        <dbReference type="ARBA" id="ARBA00023125"/>
    </source>
</evidence>
<gene>
    <name evidence="5" type="ORF">ABHD89_001937</name>
</gene>
<dbReference type="InterPro" id="IPR000524">
    <property type="entry name" value="Tscrpt_reg_HTH_GntR"/>
</dbReference>
<dbReference type="SMART" id="SM00345">
    <property type="entry name" value="HTH_GNTR"/>
    <property type="match status" value="1"/>
</dbReference>
<keyword evidence="1" id="KW-0805">Transcription regulation</keyword>
<keyword evidence="3" id="KW-0804">Transcription</keyword>
<protein>
    <submittedName>
        <fullName evidence="5">GntR family transcriptional regulator</fullName>
    </submittedName>
</protein>
<dbReference type="PROSITE" id="PS50949">
    <property type="entry name" value="HTH_GNTR"/>
    <property type="match status" value="1"/>
</dbReference>
<dbReference type="PANTHER" id="PTHR38445">
    <property type="entry name" value="HTH-TYPE TRANSCRIPTIONAL REPRESSOR YTRA"/>
    <property type="match status" value="1"/>
</dbReference>
<proteinExistence type="predicted"/>